<organism evidence="4 5">
    <name type="scientific">Terriglobus roseus (strain DSM 18391 / NRRL B-41598 / KBS 63)</name>
    <dbReference type="NCBI Taxonomy" id="926566"/>
    <lineage>
        <taxon>Bacteria</taxon>
        <taxon>Pseudomonadati</taxon>
        <taxon>Acidobacteriota</taxon>
        <taxon>Terriglobia</taxon>
        <taxon>Terriglobales</taxon>
        <taxon>Acidobacteriaceae</taxon>
        <taxon>Terriglobus</taxon>
    </lineage>
</organism>
<keyword evidence="2" id="KW-0732">Signal</keyword>
<feature type="chain" id="PRO_5003685035" description="DUF4097 domain-containing protein" evidence="2">
    <location>
        <begin position="20"/>
        <end position="282"/>
    </location>
</feature>
<dbReference type="STRING" id="926566.Terro_4143"/>
<dbReference type="HOGENOM" id="CLU_986707_0_0_0"/>
<keyword evidence="5" id="KW-1185">Reference proteome</keyword>
<evidence type="ECO:0000259" key="3">
    <source>
        <dbReference type="Pfam" id="PF13349"/>
    </source>
</evidence>
<evidence type="ECO:0000256" key="2">
    <source>
        <dbReference type="SAM" id="SignalP"/>
    </source>
</evidence>
<dbReference type="Proteomes" id="UP000006056">
    <property type="component" value="Chromosome"/>
</dbReference>
<proteinExistence type="predicted"/>
<dbReference type="AlphaFoldDB" id="I3ZM82"/>
<protein>
    <recommendedName>
        <fullName evidence="3">DUF4097 domain-containing protein</fullName>
    </recommendedName>
</protein>
<evidence type="ECO:0000313" key="5">
    <source>
        <dbReference type="Proteomes" id="UP000006056"/>
    </source>
</evidence>
<accession>I3ZM82</accession>
<dbReference type="eggNOG" id="COG3595">
    <property type="taxonomic scope" value="Bacteria"/>
</dbReference>
<feature type="signal peptide" evidence="2">
    <location>
        <begin position="1"/>
        <end position="19"/>
    </location>
</feature>
<feature type="region of interest" description="Disordered" evidence="1">
    <location>
        <begin position="248"/>
        <end position="282"/>
    </location>
</feature>
<dbReference type="KEGG" id="trs:Terro_4143"/>
<feature type="domain" description="DUF4097" evidence="3">
    <location>
        <begin position="58"/>
        <end position="279"/>
    </location>
</feature>
<evidence type="ECO:0000256" key="1">
    <source>
        <dbReference type="SAM" id="MobiDB-lite"/>
    </source>
</evidence>
<gene>
    <name evidence="4" type="ordered locus">Terro_4143</name>
</gene>
<evidence type="ECO:0000313" key="4">
    <source>
        <dbReference type="EMBL" id="AFL90350.1"/>
    </source>
</evidence>
<reference evidence="4 5" key="1">
    <citation type="submission" date="2012-06" db="EMBL/GenBank/DDBJ databases">
        <title>Complete genome of Terriglobus roseus DSM 18391.</title>
        <authorList>
            <consortium name="US DOE Joint Genome Institute (JGI-PGF)"/>
            <person name="Lucas S."/>
            <person name="Copeland A."/>
            <person name="Lapidus A."/>
            <person name="Glavina del Rio T."/>
            <person name="Dalin E."/>
            <person name="Tice H."/>
            <person name="Bruce D."/>
            <person name="Goodwin L."/>
            <person name="Pitluck S."/>
            <person name="Peters L."/>
            <person name="Mikhailova N."/>
            <person name="Munk A.C.C."/>
            <person name="Kyrpides N."/>
            <person name="Mavromatis K."/>
            <person name="Ivanova N."/>
            <person name="Brettin T."/>
            <person name="Detter J.C."/>
            <person name="Han C."/>
            <person name="Larimer F."/>
            <person name="Land M."/>
            <person name="Hauser L."/>
            <person name="Markowitz V."/>
            <person name="Cheng J.-F."/>
            <person name="Hugenholtz P."/>
            <person name="Woyke T."/>
            <person name="Wu D."/>
            <person name="Brambilla E."/>
            <person name="Klenk H.-P."/>
            <person name="Eisen J.A."/>
        </authorList>
    </citation>
    <scope>NUCLEOTIDE SEQUENCE [LARGE SCALE GENOMIC DNA]</scope>
    <source>
        <strain evidence="5">DSM 18391 / NRRL B-41598 / KBS 63</strain>
    </source>
</reference>
<dbReference type="InterPro" id="IPR025164">
    <property type="entry name" value="Toastrack_DUF4097"/>
</dbReference>
<dbReference type="OrthoDB" id="113862at2"/>
<name>I3ZM82_TERRK</name>
<dbReference type="Pfam" id="PF13349">
    <property type="entry name" value="DUF4097"/>
    <property type="match status" value="1"/>
</dbReference>
<sequence>MRYSSVLATVAVLITAVSAAAQSNWDKTYNVSGRAAVQVSVDNASVITRTCGTCRTVRIHVDAHGNDLSRWHLTEMQGGNVVHFTMKRRDEERFFMGWQGRSPEVFVDLPTESDVELRSGNGGLQLTGVHGSVDVKTGNGSVGVEDVTGALRITSGNGALTVRRVEGTLMAVSGNGPMTLEGRLSQFEVRSGNGGMNIVLEPGTTLTSSSRATTGHGGMHLTVPRDLKAELDLTTGNGSLHSDLPMMSQSTSDRHHLHGNINGGGPSLRLTSGNGSVTIRSN</sequence>
<dbReference type="RefSeq" id="WP_014787610.1">
    <property type="nucleotide sequence ID" value="NC_018014.1"/>
</dbReference>
<dbReference type="EMBL" id="CP003379">
    <property type="protein sequence ID" value="AFL90350.1"/>
    <property type="molecule type" value="Genomic_DNA"/>
</dbReference>
<feature type="compositionally biased region" description="Polar residues" evidence="1">
    <location>
        <begin position="269"/>
        <end position="282"/>
    </location>
</feature>